<dbReference type="EMBL" id="QNRK01000008">
    <property type="protein sequence ID" value="RBP15572.1"/>
    <property type="molecule type" value="Genomic_DNA"/>
</dbReference>
<keyword evidence="2" id="KW-1185">Reference proteome</keyword>
<gene>
    <name evidence="1" type="ORF">DFR50_108129</name>
</gene>
<dbReference type="Proteomes" id="UP000253529">
    <property type="component" value="Unassembled WGS sequence"/>
</dbReference>
<reference evidence="1 2" key="1">
    <citation type="submission" date="2018-06" db="EMBL/GenBank/DDBJ databases">
        <title>Genomic Encyclopedia of Type Strains, Phase IV (KMG-IV): sequencing the most valuable type-strain genomes for metagenomic binning, comparative biology and taxonomic classification.</title>
        <authorList>
            <person name="Goeker M."/>
        </authorList>
    </citation>
    <scope>NUCLEOTIDE SEQUENCE [LARGE SCALE GENOMIC DNA]</scope>
    <source>
        <strain evidence="1 2">DSM 24875</strain>
    </source>
</reference>
<accession>A0A366FLN6</accession>
<evidence type="ECO:0000313" key="1">
    <source>
        <dbReference type="EMBL" id="RBP15572.1"/>
    </source>
</evidence>
<comment type="caution">
    <text evidence="1">The sequence shown here is derived from an EMBL/GenBank/DDBJ whole genome shotgun (WGS) entry which is preliminary data.</text>
</comment>
<sequence>MRRGRREPAPRRRNQPADEDALGYLVEALEREGRGAEALGVCRRAGRALFERLPERRARRATEASIGRPGEFRYRLFTDSQRITSSLGRKAPSGPSIL</sequence>
<name>A0A366FLN6_9HYPH</name>
<proteinExistence type="predicted"/>
<dbReference type="AlphaFoldDB" id="A0A366FLN6"/>
<protein>
    <submittedName>
        <fullName evidence="1">Uncharacterized protein</fullName>
    </submittedName>
</protein>
<evidence type="ECO:0000313" key="2">
    <source>
        <dbReference type="Proteomes" id="UP000253529"/>
    </source>
</evidence>
<organism evidence="1 2">
    <name type="scientific">Roseiarcus fermentans</name>
    <dbReference type="NCBI Taxonomy" id="1473586"/>
    <lineage>
        <taxon>Bacteria</taxon>
        <taxon>Pseudomonadati</taxon>
        <taxon>Pseudomonadota</taxon>
        <taxon>Alphaproteobacteria</taxon>
        <taxon>Hyphomicrobiales</taxon>
        <taxon>Roseiarcaceae</taxon>
        <taxon>Roseiarcus</taxon>
    </lineage>
</organism>